<accession>A0AAD5RN04</accession>
<dbReference type="GO" id="GO:0007030">
    <property type="term" value="P:Golgi organization"/>
    <property type="evidence" value="ECO:0007669"/>
    <property type="project" value="UniProtKB-UniRule"/>
</dbReference>
<dbReference type="PANTHER" id="PTHR15954:SF4">
    <property type="entry name" value="VACUOLAR PROTEIN SORTING-ASSOCIATED PROTEIN 51 HOMOLOG"/>
    <property type="match status" value="1"/>
</dbReference>
<keyword evidence="2" id="KW-0333">Golgi apparatus</keyword>
<feature type="compositionally biased region" description="Acidic residues" evidence="3">
    <location>
        <begin position="317"/>
        <end position="331"/>
    </location>
</feature>
<comment type="similarity">
    <text evidence="1 2">Belongs to the VPS51 family.</text>
</comment>
<dbReference type="GO" id="GO:0006869">
    <property type="term" value="P:lipid transport"/>
    <property type="evidence" value="ECO:0007669"/>
    <property type="project" value="UniProtKB-UniRule"/>
</dbReference>
<dbReference type="GO" id="GO:1990745">
    <property type="term" value="C:EARP complex"/>
    <property type="evidence" value="ECO:0007669"/>
    <property type="project" value="TreeGrafter"/>
</dbReference>
<dbReference type="InterPro" id="IPR014812">
    <property type="entry name" value="Vps51"/>
</dbReference>
<dbReference type="GO" id="GO:0032456">
    <property type="term" value="P:endocytic recycling"/>
    <property type="evidence" value="ECO:0007669"/>
    <property type="project" value="TreeGrafter"/>
</dbReference>
<evidence type="ECO:0000256" key="2">
    <source>
        <dbReference type="RuleBase" id="RU368010"/>
    </source>
</evidence>
<dbReference type="AlphaFoldDB" id="A0AAD5RN04"/>
<protein>
    <recommendedName>
        <fullName evidence="2">Vacuolar protein sorting-associated protein 51 homolog</fullName>
    </recommendedName>
</protein>
<feature type="compositionally biased region" description="Polar residues" evidence="3">
    <location>
        <begin position="17"/>
        <end position="36"/>
    </location>
</feature>
<dbReference type="GO" id="GO:0042147">
    <property type="term" value="P:retrograde transport, endosome to Golgi"/>
    <property type="evidence" value="ECO:0007669"/>
    <property type="project" value="UniProtKB-UniRule"/>
</dbReference>
<dbReference type="GO" id="GO:0000938">
    <property type="term" value="C:GARP complex"/>
    <property type="evidence" value="ECO:0007669"/>
    <property type="project" value="UniProtKB-UniRule"/>
</dbReference>
<feature type="compositionally biased region" description="Low complexity" evidence="3">
    <location>
        <begin position="37"/>
        <end position="60"/>
    </location>
</feature>
<keyword evidence="2" id="KW-0813">Transport</keyword>
<dbReference type="GO" id="GO:0016020">
    <property type="term" value="C:membrane"/>
    <property type="evidence" value="ECO:0007669"/>
    <property type="project" value="TreeGrafter"/>
</dbReference>
<dbReference type="Pfam" id="PF08700">
    <property type="entry name" value="VPS51_Exo84_N"/>
    <property type="match status" value="1"/>
</dbReference>
<comment type="function">
    <text evidence="2">Acts as component of the GARP complex that is involved in retrograde transport from early and late endosomes to the trans-Golgi network (TGN).</text>
</comment>
<gene>
    <name evidence="4" type="ORF">MKZ38_003955</name>
</gene>
<evidence type="ECO:0000313" key="4">
    <source>
        <dbReference type="EMBL" id="KAJ2898403.1"/>
    </source>
</evidence>
<feature type="region of interest" description="Disordered" evidence="3">
    <location>
        <begin position="1"/>
        <end position="60"/>
    </location>
</feature>
<name>A0AAD5RN04_9PEZI</name>
<dbReference type="Proteomes" id="UP001201980">
    <property type="component" value="Unassembled WGS sequence"/>
</dbReference>
<evidence type="ECO:0000313" key="5">
    <source>
        <dbReference type="Proteomes" id="UP001201980"/>
    </source>
</evidence>
<comment type="caution">
    <text evidence="4">The sequence shown here is derived from an EMBL/GenBank/DDBJ whole genome shotgun (WGS) entry which is preliminary data.</text>
</comment>
<dbReference type="PANTHER" id="PTHR15954">
    <property type="entry name" value="VACUOLAR PROTEIN SORTING-ASSOCIATED PROTEIN 51 HOMOLOG"/>
    <property type="match status" value="1"/>
</dbReference>
<comment type="subcellular location">
    <subcellularLocation>
        <location evidence="2">Golgi apparatus</location>
        <location evidence="2">trans-Golgi network</location>
    </subcellularLocation>
</comment>
<sequence length="338" mass="36969">MSTIATPRDPPRRVASVANTITTPTSSNRPSLETSRSATSSPNPNQSTTSFQTTAGPAPGRRNRAALREFYNLKKHPNPTTTHPALAGAATPPVILESGDDAASIASSSGIGGGTSFSEVSFSELDTDKFDADAYVRRALAENSLEELLRTYAKVLGEIRALDAEKKALVYDNYSKLITATETIRKMRANMDPLTPMASTLDPAIARIYTQASAIRDSIRASVPLEATDQKTQEEQAKRKRLQRLAREVLDTPERIRDLIKEGRIEDAKQGWQMPKKLLETWREKGAGGDEVLACLEDGEAALRGEETGYQWRKGDEDEDEDDGSGSDSEVEDPKRDD</sequence>
<organism evidence="4 5">
    <name type="scientific">Zalerion maritima</name>
    <dbReference type="NCBI Taxonomy" id="339359"/>
    <lineage>
        <taxon>Eukaryota</taxon>
        <taxon>Fungi</taxon>
        <taxon>Dikarya</taxon>
        <taxon>Ascomycota</taxon>
        <taxon>Pezizomycotina</taxon>
        <taxon>Sordariomycetes</taxon>
        <taxon>Lulworthiomycetidae</taxon>
        <taxon>Lulworthiales</taxon>
        <taxon>Lulworthiaceae</taxon>
        <taxon>Zalerion</taxon>
    </lineage>
</organism>
<comment type="subunit">
    <text evidence="2">Component of the Golgi-associated retrograde protein (GARP) complex.</text>
</comment>
<evidence type="ECO:0000256" key="3">
    <source>
        <dbReference type="SAM" id="MobiDB-lite"/>
    </source>
</evidence>
<keyword evidence="2" id="KW-0653">Protein transport</keyword>
<dbReference type="EMBL" id="JAKWBI020000232">
    <property type="protein sequence ID" value="KAJ2898403.1"/>
    <property type="molecule type" value="Genomic_DNA"/>
</dbReference>
<proteinExistence type="inferred from homology"/>
<feature type="region of interest" description="Disordered" evidence="3">
    <location>
        <begin position="304"/>
        <end position="338"/>
    </location>
</feature>
<keyword evidence="2" id="KW-0445">Lipid transport</keyword>
<dbReference type="GO" id="GO:0005829">
    <property type="term" value="C:cytosol"/>
    <property type="evidence" value="ECO:0007669"/>
    <property type="project" value="GOC"/>
</dbReference>
<evidence type="ECO:0000256" key="1">
    <source>
        <dbReference type="ARBA" id="ARBA00006080"/>
    </source>
</evidence>
<dbReference type="GO" id="GO:0048193">
    <property type="term" value="P:Golgi vesicle transport"/>
    <property type="evidence" value="ECO:0007669"/>
    <property type="project" value="TreeGrafter"/>
</dbReference>
<reference evidence="4" key="1">
    <citation type="submission" date="2022-07" db="EMBL/GenBank/DDBJ databases">
        <title>Draft genome sequence of Zalerion maritima ATCC 34329, a (micro)plastics degrading marine fungus.</title>
        <authorList>
            <person name="Paco A."/>
            <person name="Goncalves M.F.M."/>
            <person name="Rocha-Santos T.A.P."/>
            <person name="Alves A."/>
        </authorList>
    </citation>
    <scope>NUCLEOTIDE SEQUENCE</scope>
    <source>
        <strain evidence="4">ATCC 34329</strain>
    </source>
</reference>
<keyword evidence="5" id="KW-1185">Reference proteome</keyword>
<dbReference type="GO" id="GO:0015031">
    <property type="term" value="P:protein transport"/>
    <property type="evidence" value="ECO:0007669"/>
    <property type="project" value="UniProtKB-UniRule"/>
</dbReference>